<evidence type="ECO:0000256" key="1">
    <source>
        <dbReference type="ARBA" id="ARBA00006155"/>
    </source>
</evidence>
<dbReference type="Gene3D" id="1.20.140.20">
    <property type="entry name" value="Alpha-ketoacid/pyruvate dehydrogenase kinase, N-terminal domain"/>
    <property type="match status" value="1"/>
</dbReference>
<dbReference type="Proteomes" id="UP001583172">
    <property type="component" value="Unassembled WGS sequence"/>
</dbReference>
<evidence type="ECO:0000256" key="8">
    <source>
        <dbReference type="SAM" id="MobiDB-lite"/>
    </source>
</evidence>
<comment type="subcellular location">
    <subcellularLocation>
        <location evidence="7">Mitochondrion matrix</location>
    </subcellularLocation>
</comment>
<dbReference type="InterPro" id="IPR018955">
    <property type="entry name" value="BCDHK/PDK_N"/>
</dbReference>
<dbReference type="Pfam" id="PF10436">
    <property type="entry name" value="BCDHK_Adom3"/>
    <property type="match status" value="1"/>
</dbReference>
<feature type="domain" description="Branched-chain alpha-ketoacid dehydrogenase kinase/Pyruvate dehydrogenase kinase N-terminal" evidence="9">
    <location>
        <begin position="15"/>
        <end position="150"/>
    </location>
</feature>
<evidence type="ECO:0000313" key="11">
    <source>
        <dbReference type="Proteomes" id="UP001583172"/>
    </source>
</evidence>
<evidence type="ECO:0000256" key="7">
    <source>
        <dbReference type="RuleBase" id="RU366032"/>
    </source>
</evidence>
<dbReference type="InterPro" id="IPR036784">
    <property type="entry name" value="AK/P_DHK_N_sf"/>
</dbReference>
<dbReference type="EMBL" id="JAZGSY010000078">
    <property type="protein sequence ID" value="KAL1841357.1"/>
    <property type="molecule type" value="Genomic_DNA"/>
</dbReference>
<evidence type="ECO:0000256" key="3">
    <source>
        <dbReference type="ARBA" id="ARBA00022741"/>
    </source>
</evidence>
<sequence>MPRFSVHNVKTPARLMAGIAHRIRDMQRLPYVVVTNPHINEVYDLYYTAFDTFRKVKEIKTTEDNDRFCKTIRSMLKAHLPVIPKLAMGILECNGLMDASELDKFMNTILRSRISRRVIAEQHLALTDTFNASWFSPGAKLSESEFIGEVFLKCVAKDVVERVAHTVRDILQHAYGSDVMLPEVRIDGHLDANFPYILSHLEYIIGELLRNSVQAVAERYHHDRNKKIPPGTKPPPIQVTICESSQHVIIRISDQGGGIHREVLPYLWSFSKGPASQQILANLGKVPKMAATMQELQVADEQQHHNPITTASSSRHNPGKNPNPNPGTTSSGMPAVGSESIEFDGQPPSAQAPGGDPNSSLASLASRPPNLRLGMGLPLSRVYAEYWAGSLALHSLEGYGVDAFLQISKLGNKNEQLTTRASMDAV</sequence>
<evidence type="ECO:0000256" key="2">
    <source>
        <dbReference type="ARBA" id="ARBA00022679"/>
    </source>
</evidence>
<accession>A0ABR3VI05</accession>
<keyword evidence="2 7" id="KW-0808">Transferase</keyword>
<feature type="region of interest" description="Disordered" evidence="8">
    <location>
        <begin position="308"/>
        <end position="365"/>
    </location>
</feature>
<protein>
    <recommendedName>
        <fullName evidence="7">Protein-serine/threonine kinase</fullName>
        <ecNumber evidence="7">2.7.11.-</ecNumber>
    </recommendedName>
</protein>
<organism evidence="10 11">
    <name type="scientific">Humicola insolens</name>
    <name type="common">Soft-rot fungus</name>
    <dbReference type="NCBI Taxonomy" id="85995"/>
    <lineage>
        <taxon>Eukaryota</taxon>
        <taxon>Fungi</taxon>
        <taxon>Dikarya</taxon>
        <taxon>Ascomycota</taxon>
        <taxon>Pezizomycotina</taxon>
        <taxon>Sordariomycetes</taxon>
        <taxon>Sordariomycetidae</taxon>
        <taxon>Sordariales</taxon>
        <taxon>Chaetomiaceae</taxon>
        <taxon>Mycothermus</taxon>
    </lineage>
</organism>
<keyword evidence="6 7" id="KW-0496">Mitochondrion</keyword>
<proteinExistence type="inferred from homology"/>
<evidence type="ECO:0000259" key="9">
    <source>
        <dbReference type="Pfam" id="PF10436"/>
    </source>
</evidence>
<keyword evidence="4 7" id="KW-0418">Kinase</keyword>
<dbReference type="PANTHER" id="PTHR11947:SF25">
    <property type="entry name" value="[PYRUVATE DEHYDROGENASE (ACETYL-TRANSFERRING)] KINASE 2, MITOCHONDRIAL"/>
    <property type="match status" value="1"/>
</dbReference>
<dbReference type="SUPFAM" id="SSF55874">
    <property type="entry name" value="ATPase domain of HSP90 chaperone/DNA topoisomerase II/histidine kinase"/>
    <property type="match status" value="1"/>
</dbReference>
<evidence type="ECO:0000256" key="4">
    <source>
        <dbReference type="ARBA" id="ARBA00022777"/>
    </source>
</evidence>
<keyword evidence="3 7" id="KW-0547">Nucleotide-binding</keyword>
<evidence type="ECO:0000256" key="5">
    <source>
        <dbReference type="ARBA" id="ARBA00022840"/>
    </source>
</evidence>
<keyword evidence="11" id="KW-1185">Reference proteome</keyword>
<keyword evidence="5 7" id="KW-0067">ATP-binding</keyword>
<dbReference type="Gene3D" id="3.30.565.10">
    <property type="entry name" value="Histidine kinase-like ATPase, C-terminal domain"/>
    <property type="match status" value="1"/>
</dbReference>
<evidence type="ECO:0000256" key="6">
    <source>
        <dbReference type="ARBA" id="ARBA00023128"/>
    </source>
</evidence>
<reference evidence="10 11" key="1">
    <citation type="journal article" date="2024" name="Commun. Biol.">
        <title>Comparative genomic analysis of thermophilic fungi reveals convergent evolutionary adaptations and gene losses.</title>
        <authorList>
            <person name="Steindorff A.S."/>
            <person name="Aguilar-Pontes M.V."/>
            <person name="Robinson A.J."/>
            <person name="Andreopoulos B."/>
            <person name="LaButti K."/>
            <person name="Kuo A."/>
            <person name="Mondo S."/>
            <person name="Riley R."/>
            <person name="Otillar R."/>
            <person name="Haridas S."/>
            <person name="Lipzen A."/>
            <person name="Grimwood J."/>
            <person name="Schmutz J."/>
            <person name="Clum A."/>
            <person name="Reid I.D."/>
            <person name="Moisan M.C."/>
            <person name="Butler G."/>
            <person name="Nguyen T.T.M."/>
            <person name="Dewar K."/>
            <person name="Conant G."/>
            <person name="Drula E."/>
            <person name="Henrissat B."/>
            <person name="Hansel C."/>
            <person name="Singer S."/>
            <person name="Hutchinson M.I."/>
            <person name="de Vries R.P."/>
            <person name="Natvig D.O."/>
            <person name="Powell A.J."/>
            <person name="Tsang A."/>
            <person name="Grigoriev I.V."/>
        </authorList>
    </citation>
    <scope>NUCLEOTIDE SEQUENCE [LARGE SCALE GENOMIC DNA]</scope>
    <source>
        <strain evidence="10 11">CBS 620.91</strain>
    </source>
</reference>
<dbReference type="InterPro" id="IPR039028">
    <property type="entry name" value="BCKD/PDK"/>
</dbReference>
<dbReference type="InterPro" id="IPR036890">
    <property type="entry name" value="HATPase_C_sf"/>
</dbReference>
<gene>
    <name evidence="10" type="ORF">VTJ49DRAFT_7137</name>
</gene>
<dbReference type="SUPFAM" id="SSF69012">
    <property type="entry name" value="alpha-ketoacid dehydrogenase kinase, N-terminal domain"/>
    <property type="match status" value="1"/>
</dbReference>
<evidence type="ECO:0000313" key="10">
    <source>
        <dbReference type="EMBL" id="KAL1841357.1"/>
    </source>
</evidence>
<comment type="similarity">
    <text evidence="1 7">Belongs to the PDK/BCKDK protein kinase family.</text>
</comment>
<dbReference type="EC" id="2.7.11.-" evidence="7"/>
<comment type="caution">
    <text evidence="10">The sequence shown here is derived from an EMBL/GenBank/DDBJ whole genome shotgun (WGS) entry which is preliminary data.</text>
</comment>
<dbReference type="PANTHER" id="PTHR11947">
    <property type="entry name" value="PYRUVATE DEHYDROGENASE KINASE"/>
    <property type="match status" value="1"/>
</dbReference>
<name>A0ABR3VI05_HUMIN</name>